<accession>A0AAD2CFB6</accession>
<dbReference type="Proteomes" id="UP001295423">
    <property type="component" value="Unassembled WGS sequence"/>
</dbReference>
<dbReference type="Gene3D" id="6.10.140.530">
    <property type="match status" value="1"/>
</dbReference>
<keyword evidence="3" id="KW-1185">Reference proteome</keyword>
<dbReference type="AlphaFoldDB" id="A0AAD2CFB6"/>
<evidence type="ECO:0000259" key="1">
    <source>
        <dbReference type="Pfam" id="PF03457"/>
    </source>
</evidence>
<comment type="caution">
    <text evidence="2">The sequence shown here is derived from an EMBL/GenBank/DDBJ whole genome shotgun (WGS) entry which is preliminary data.</text>
</comment>
<gene>
    <name evidence="2" type="ORF">CYCCA115_LOCUS3123</name>
</gene>
<dbReference type="PANTHER" id="PTHR33418">
    <property type="entry name" value="HELICASE-ASSOCIATED"/>
    <property type="match status" value="1"/>
</dbReference>
<name>A0AAD2CFB6_9STRA</name>
<dbReference type="Pfam" id="PF03457">
    <property type="entry name" value="HA"/>
    <property type="match status" value="1"/>
</dbReference>
<proteinExistence type="predicted"/>
<protein>
    <recommendedName>
        <fullName evidence="1">Helicase-associated domain-containing protein</fullName>
    </recommendedName>
</protein>
<dbReference type="PANTHER" id="PTHR33418:SF1">
    <property type="entry name" value="HELICASE-ASSOCIATED DOMAIN-CONTAINING PROTEIN"/>
    <property type="match status" value="1"/>
</dbReference>
<sequence length="156" mass="18355">MQIPTTPSHLLLPTSFDHDQNNMEAQQQHNFVFSSFMDLLLIPKKLPREDQAEDTVEEEENKAGIRLFQEKQWQAQFQKLVQFKLQHGHCCVPHSYSRDPTLARWVKRQRYQYKKKMSYKVGDTTTSRSTTQSTFSTRRIQELEAIGFVWHPPSSA</sequence>
<evidence type="ECO:0000313" key="3">
    <source>
        <dbReference type="Proteomes" id="UP001295423"/>
    </source>
</evidence>
<dbReference type="EMBL" id="CAKOGP040000236">
    <property type="protein sequence ID" value="CAJ1933021.1"/>
    <property type="molecule type" value="Genomic_DNA"/>
</dbReference>
<dbReference type="InterPro" id="IPR005114">
    <property type="entry name" value="Helicase_assoc"/>
</dbReference>
<reference evidence="2" key="1">
    <citation type="submission" date="2023-08" db="EMBL/GenBank/DDBJ databases">
        <authorList>
            <person name="Audoor S."/>
            <person name="Bilcke G."/>
        </authorList>
    </citation>
    <scope>NUCLEOTIDE SEQUENCE</scope>
</reference>
<evidence type="ECO:0000313" key="2">
    <source>
        <dbReference type="EMBL" id="CAJ1933021.1"/>
    </source>
</evidence>
<feature type="domain" description="Helicase-associated" evidence="1">
    <location>
        <begin position="69"/>
        <end position="148"/>
    </location>
</feature>
<organism evidence="2 3">
    <name type="scientific">Cylindrotheca closterium</name>
    <dbReference type="NCBI Taxonomy" id="2856"/>
    <lineage>
        <taxon>Eukaryota</taxon>
        <taxon>Sar</taxon>
        <taxon>Stramenopiles</taxon>
        <taxon>Ochrophyta</taxon>
        <taxon>Bacillariophyta</taxon>
        <taxon>Bacillariophyceae</taxon>
        <taxon>Bacillariophycidae</taxon>
        <taxon>Bacillariales</taxon>
        <taxon>Bacillariaceae</taxon>
        <taxon>Cylindrotheca</taxon>
    </lineage>
</organism>